<evidence type="ECO:0000259" key="3">
    <source>
        <dbReference type="PROSITE" id="PS52035"/>
    </source>
</evidence>
<dbReference type="InterPro" id="IPR050753">
    <property type="entry name" value="Peptidase_M14_domain"/>
</dbReference>
<comment type="caution">
    <text evidence="4">The sequence shown here is derived from an EMBL/GenBank/DDBJ whole genome shotgun (WGS) entry which is preliminary data.</text>
</comment>
<keyword evidence="1" id="KW-0325">Glycoprotein</keyword>
<sequence length="1012" mass="112109">MKKLLSITFVLLLIMPLFAKDMLVRVPILNKSDMRTIYSNRYSIVDKNKNTVTIYIHDYQLDELKGLGYEVEVVIDDIQAYTKERISYNPKVDTSLTSHYHSYDQTVAIMDSIAQLHPDICKLDTIGYSVQGRIMLAMKISDNVNIKEDEAEMRIVGCYHGNEYPASEIPLFMIAYLTEEYGLDSYITHLVDNREIWIMPIYNPDGHVSDSRYNANGIDLNRNMGYMWTGEGGDTEAYGQPETEAMYKWSQRENFTLGLTYHTYHPAVNYIWNYTPKRSADSTMVLQYANIYGDSTASHGDAYWVTEGYDWYRITGDLNDYSYGIDGIDDVTIELCHEYVPNAIDTIVNPNPPYDTTYIYNLDTLFLINRGAILATINKSGQGIHGYITDSTNGNSIVEAVINIQGIDWYVFSDRETGDYFRPLLPGTYTVEVWANGYKKKIISGVNVVSDSGTKLDIELSPDSNYYGYKLVEANIDNTYTPIINAFTPWALWAPDGQFVPLNNNGLIVIDMGNNSTVTNGITVYEGADGTPNESYSVYGGNYFKGPWTLIGNGNGTQSFYLSGTGLSYARYIKIVDSGSNGSSDSVAGFDIDAIENILTEGPKAVIYNDSLDDTNGNGKLEPGETANLYISIRNVGMDTLKNASAKLITSNSYITISDSTNSYGNISPNDSSNGSDYYTISASTGTPVHSVISFHLIITTDSYTDTLPYSLTIGGLSNYLVLDLDPNTSSGPTINNILDSLGYTGNYTTTFDSSIFDDYSAIFVCAGIFSNNHKIDETTEGPALHNYLMNGGNLYIEGGDVWCWDPVNGGYDFNTDFGIDAIADGAGDLSNVDGLSGTFTDGMSFSYSGENSFIDQFQAHSGTGFNIFENIAKPYYCGVARNSGTYKTVGVSFEFIGLDDGTGNSTKVALADSIMHFFGIYQGVSVSKLNLLNNNRHIKFSIKNHLTNNIEINYISDIKTNSKINIFDIAGRNIYNKIVNLNQGNNTIKITPELNSGIYFIVLDNGFKKFK</sequence>
<dbReference type="AlphaFoldDB" id="A0A660SN73"/>
<proteinExistence type="inferred from homology"/>
<organism evidence="4 5">
    <name type="scientific">candidate division TA06 bacterium</name>
    <dbReference type="NCBI Taxonomy" id="2250710"/>
    <lineage>
        <taxon>Bacteria</taxon>
        <taxon>Bacteria division TA06</taxon>
    </lineage>
</organism>
<feature type="non-terminal residue" evidence="4">
    <location>
        <position position="1012"/>
    </location>
</feature>
<reference evidence="4 5" key="1">
    <citation type="submission" date="2018-06" db="EMBL/GenBank/DDBJ databases">
        <title>Extensive metabolic versatility and redundancy in microbially diverse, dynamic hydrothermal sediments.</title>
        <authorList>
            <person name="Dombrowski N."/>
            <person name="Teske A."/>
            <person name="Baker B.J."/>
        </authorList>
    </citation>
    <scope>NUCLEOTIDE SEQUENCE [LARGE SCALE GENOMIC DNA]</scope>
    <source>
        <strain evidence="4">B10_G13</strain>
    </source>
</reference>
<feature type="active site" description="Proton donor/acceptor" evidence="2">
    <location>
        <position position="334"/>
    </location>
</feature>
<dbReference type="PANTHER" id="PTHR11532:SF57">
    <property type="entry name" value="CARBOXYPEPTIDASE D, B"/>
    <property type="match status" value="1"/>
</dbReference>
<name>A0A660SN73_UNCT6</name>
<dbReference type="SMART" id="SM00631">
    <property type="entry name" value="Zn_pept"/>
    <property type="match status" value="1"/>
</dbReference>
<protein>
    <recommendedName>
        <fullName evidence="3">Peptidase M14 domain-containing protein</fullName>
    </recommendedName>
</protein>
<dbReference type="NCBIfam" id="TIGR04183">
    <property type="entry name" value="Por_Secre_tail"/>
    <property type="match status" value="1"/>
</dbReference>
<dbReference type="Gene3D" id="3.40.630.10">
    <property type="entry name" value="Zn peptidases"/>
    <property type="match status" value="1"/>
</dbReference>
<evidence type="ECO:0000313" key="5">
    <source>
        <dbReference type="Proteomes" id="UP000271125"/>
    </source>
</evidence>
<dbReference type="EMBL" id="QNBD01000065">
    <property type="protein sequence ID" value="RKX71932.1"/>
    <property type="molecule type" value="Genomic_DNA"/>
</dbReference>
<dbReference type="Gene3D" id="2.60.40.1120">
    <property type="entry name" value="Carboxypeptidase-like, regulatory domain"/>
    <property type="match status" value="1"/>
</dbReference>
<dbReference type="PROSITE" id="PS52035">
    <property type="entry name" value="PEPTIDASE_M14"/>
    <property type="match status" value="1"/>
</dbReference>
<comment type="similarity">
    <text evidence="2">Belongs to the peptidase M14 family.</text>
</comment>
<dbReference type="Pfam" id="PF13620">
    <property type="entry name" value="CarboxypepD_reg"/>
    <property type="match status" value="1"/>
</dbReference>
<dbReference type="PANTHER" id="PTHR11532">
    <property type="entry name" value="PROTEASE M14 CARBOXYPEPTIDASE"/>
    <property type="match status" value="1"/>
</dbReference>
<dbReference type="GO" id="GO:0016485">
    <property type="term" value="P:protein processing"/>
    <property type="evidence" value="ECO:0007669"/>
    <property type="project" value="TreeGrafter"/>
</dbReference>
<dbReference type="CDD" id="cd11308">
    <property type="entry name" value="Peptidase_M14NE-CP-C_like"/>
    <property type="match status" value="1"/>
</dbReference>
<feature type="domain" description="Peptidase M14" evidence="3">
    <location>
        <begin position="99"/>
        <end position="362"/>
    </location>
</feature>
<dbReference type="Proteomes" id="UP000271125">
    <property type="component" value="Unassembled WGS sequence"/>
</dbReference>
<dbReference type="SUPFAM" id="SSF53187">
    <property type="entry name" value="Zn-dependent exopeptidases"/>
    <property type="match status" value="1"/>
</dbReference>
<dbReference type="InterPro" id="IPR026444">
    <property type="entry name" value="Secre_tail"/>
</dbReference>
<dbReference type="InterPro" id="IPR000834">
    <property type="entry name" value="Peptidase_M14"/>
</dbReference>
<evidence type="ECO:0000313" key="4">
    <source>
        <dbReference type="EMBL" id="RKX71932.1"/>
    </source>
</evidence>
<dbReference type="GO" id="GO:0006518">
    <property type="term" value="P:peptide metabolic process"/>
    <property type="evidence" value="ECO:0007669"/>
    <property type="project" value="TreeGrafter"/>
</dbReference>
<dbReference type="Pfam" id="PF00246">
    <property type="entry name" value="Peptidase_M14"/>
    <property type="match status" value="1"/>
</dbReference>
<dbReference type="GO" id="GO:0004181">
    <property type="term" value="F:metallocarboxypeptidase activity"/>
    <property type="evidence" value="ECO:0007669"/>
    <property type="project" value="InterPro"/>
</dbReference>
<accession>A0A660SN73</accession>
<dbReference type="GO" id="GO:0005615">
    <property type="term" value="C:extracellular space"/>
    <property type="evidence" value="ECO:0007669"/>
    <property type="project" value="TreeGrafter"/>
</dbReference>
<evidence type="ECO:0000256" key="1">
    <source>
        <dbReference type="ARBA" id="ARBA00023180"/>
    </source>
</evidence>
<evidence type="ECO:0000256" key="2">
    <source>
        <dbReference type="PROSITE-ProRule" id="PRU01379"/>
    </source>
</evidence>
<dbReference type="GO" id="GO:0008270">
    <property type="term" value="F:zinc ion binding"/>
    <property type="evidence" value="ECO:0007669"/>
    <property type="project" value="InterPro"/>
</dbReference>
<dbReference type="InterPro" id="IPR008969">
    <property type="entry name" value="CarboxyPept-like_regulatory"/>
</dbReference>
<dbReference type="SUPFAM" id="SSF49464">
    <property type="entry name" value="Carboxypeptidase regulatory domain-like"/>
    <property type="match status" value="1"/>
</dbReference>
<gene>
    <name evidence="4" type="ORF">DRP43_01945</name>
</gene>